<dbReference type="InterPro" id="IPR000683">
    <property type="entry name" value="Gfo/Idh/MocA-like_OxRdtase_N"/>
</dbReference>
<dbReference type="PANTHER" id="PTHR43708:SF3">
    <property type="entry name" value="OXIDOREDUCTASE"/>
    <property type="match status" value="1"/>
</dbReference>
<evidence type="ECO:0000259" key="1">
    <source>
        <dbReference type="Pfam" id="PF01408"/>
    </source>
</evidence>
<evidence type="ECO:0000313" key="3">
    <source>
        <dbReference type="EMBL" id="QTN36789.1"/>
    </source>
</evidence>
<sequence>MTEKLLPDQIDFNGPFPRLSRRLRLGVVGGGRISQTQAMAARLSDRWEVVAGALSSDAERAKARGAEWYFDEDRSYVSFEEMAKAETARADGVDAVMITTPNHMHFPAAQAFMEQGIDVICDKPLTNETAEADALVAATAQSGRVFAVGYAMSCYPMIRQAREIVAAGTLGKINQIHVEFMQDWMTPEDVGDAPHVKWRLDPKISGPTSCVGDIGTHAAHLAQFVSGLRMTNLRAEFHVCGSPKPLEDTVFMSTCYEGEVPGTLMATRLAPGNRGGLRLRIFGSDGGLEWDMEQAEHLKLNIFGQPDQILTRGHGHGISHATERFVRTGRGFPEGLIEAWANLYTEFAMAVAARRDGIQAPEGWLGYPTVSEGAAGVHFVDASVQSNAADGKWVSITGA</sequence>
<dbReference type="InterPro" id="IPR036291">
    <property type="entry name" value="NAD(P)-bd_dom_sf"/>
</dbReference>
<dbReference type="SUPFAM" id="SSF55347">
    <property type="entry name" value="Glyceraldehyde-3-phosphate dehydrogenase-like, C-terminal domain"/>
    <property type="match status" value="1"/>
</dbReference>
<accession>A0A975I899</accession>
<dbReference type="SUPFAM" id="SSF51735">
    <property type="entry name" value="NAD(P)-binding Rossmann-fold domains"/>
    <property type="match status" value="1"/>
</dbReference>
<evidence type="ECO:0000313" key="4">
    <source>
        <dbReference type="Proteomes" id="UP000665026"/>
    </source>
</evidence>
<dbReference type="KEGG" id="cact:HZ995_04530"/>
<reference evidence="3" key="1">
    <citation type="submission" date="2020-07" db="EMBL/GenBank/DDBJ databases">
        <title>Genome sequences of bacteria associated with the marine, planktonic diatom Thalassiosira profunda strain ECT2AJA-044.</title>
        <authorList>
            <person name="Gargas C.B."/>
            <person name="Roberts W.R."/>
            <person name="Alverson A.J."/>
        </authorList>
    </citation>
    <scope>NUCLEOTIDE SEQUENCE</scope>
    <source>
        <strain evidence="3">ECT2AJA-044</strain>
    </source>
</reference>
<protein>
    <submittedName>
        <fullName evidence="3">Gfo/Idh/MocA family oxidoreductase</fullName>
    </submittedName>
</protein>
<dbReference type="Gene3D" id="3.30.360.10">
    <property type="entry name" value="Dihydrodipicolinate Reductase, domain 2"/>
    <property type="match status" value="1"/>
</dbReference>
<organism evidence="3 4">
    <name type="scientific">Cognatishimia activa</name>
    <dbReference type="NCBI Taxonomy" id="1715691"/>
    <lineage>
        <taxon>Bacteria</taxon>
        <taxon>Pseudomonadati</taxon>
        <taxon>Pseudomonadota</taxon>
        <taxon>Alphaproteobacteria</taxon>
        <taxon>Rhodobacterales</taxon>
        <taxon>Paracoccaceae</taxon>
        <taxon>Cognatishimia</taxon>
    </lineage>
</organism>
<dbReference type="PANTHER" id="PTHR43708">
    <property type="entry name" value="CONSERVED EXPRESSED OXIDOREDUCTASE (EUROFUNG)"/>
    <property type="match status" value="1"/>
</dbReference>
<dbReference type="Pfam" id="PF01408">
    <property type="entry name" value="GFO_IDH_MocA"/>
    <property type="match status" value="1"/>
</dbReference>
<evidence type="ECO:0000259" key="2">
    <source>
        <dbReference type="Pfam" id="PF22725"/>
    </source>
</evidence>
<feature type="domain" description="GFO/IDH/MocA-like oxidoreductase" evidence="2">
    <location>
        <begin position="158"/>
        <end position="289"/>
    </location>
</feature>
<dbReference type="Pfam" id="PF22725">
    <property type="entry name" value="GFO_IDH_MocA_C3"/>
    <property type="match status" value="1"/>
</dbReference>
<dbReference type="AlphaFoldDB" id="A0A975I899"/>
<dbReference type="GO" id="GO:0000166">
    <property type="term" value="F:nucleotide binding"/>
    <property type="evidence" value="ECO:0007669"/>
    <property type="project" value="InterPro"/>
</dbReference>
<dbReference type="RefSeq" id="WP_209357485.1">
    <property type="nucleotide sequence ID" value="NZ_CP060010.1"/>
</dbReference>
<dbReference type="Proteomes" id="UP000665026">
    <property type="component" value="Chromosome"/>
</dbReference>
<dbReference type="InterPro" id="IPR051317">
    <property type="entry name" value="Gfo/Idh/MocA_oxidoreduct"/>
</dbReference>
<proteinExistence type="predicted"/>
<dbReference type="Gene3D" id="3.40.50.720">
    <property type="entry name" value="NAD(P)-binding Rossmann-like Domain"/>
    <property type="match status" value="1"/>
</dbReference>
<gene>
    <name evidence="3" type="ORF">HZ995_04530</name>
</gene>
<dbReference type="EMBL" id="CP060010">
    <property type="protein sequence ID" value="QTN36789.1"/>
    <property type="molecule type" value="Genomic_DNA"/>
</dbReference>
<name>A0A975I899_9RHOB</name>
<dbReference type="InterPro" id="IPR055170">
    <property type="entry name" value="GFO_IDH_MocA-like_dom"/>
</dbReference>
<feature type="domain" description="Gfo/Idh/MocA-like oxidoreductase N-terminal" evidence="1">
    <location>
        <begin position="24"/>
        <end position="150"/>
    </location>
</feature>